<dbReference type="STRING" id="1633631.GCA_001442925_00698"/>
<accession>A0A0P1LBX8</accession>
<accession>A0A0P1MK11</accession>
<accession>A0A0P1NTB9</accession>
<dbReference type="RefSeq" id="WP_075426292.1">
    <property type="nucleotide sequence ID" value="NZ_CZVI01000063.1"/>
</dbReference>
<accession>A0A0P1P9I6</accession>
<dbReference type="EMBL" id="FAOP01000003">
    <property type="protein sequence ID" value="CUU03112.1"/>
    <property type="molecule type" value="Genomic_DNA"/>
</dbReference>
<accession>A0A0P1M8C0</accession>
<accession>A0A0N7MRF9</accession>
<accession>A0A0P1L5S2</accession>
<name>A0A0P1MK11_9BACT</name>
<evidence type="ECO:0000256" key="1">
    <source>
        <dbReference type="SAM" id="SignalP"/>
    </source>
</evidence>
<organism evidence="3 4">
    <name type="scientific">Candidatus Kryptonium thompsonii</name>
    <dbReference type="NCBI Taxonomy" id="1633631"/>
    <lineage>
        <taxon>Bacteria</taxon>
        <taxon>Pseudomonadati</taxon>
        <taxon>Candidatus Kryptoniota</taxon>
        <taxon>Candidatus Kryptonium</taxon>
    </lineage>
</organism>
<dbReference type="Proteomes" id="UP000182011">
    <property type="component" value="Unassembled WGS sequence"/>
</dbReference>
<gene>
    <name evidence="3" type="ORF">JGI4_00698</name>
    <name evidence="2" type="ORF">JGI8_02108</name>
</gene>
<dbReference type="AlphaFoldDB" id="A0A0P1MK11"/>
<feature type="signal peptide" evidence="1">
    <location>
        <begin position="1"/>
        <end position="22"/>
    </location>
</feature>
<accession>A0A0S4MX17</accession>
<accession>A0A0P1L6F5</accession>
<keyword evidence="1" id="KW-0732">Signal</keyword>
<accession>A0A0P1LMZ4</accession>
<sequence length="216" mass="23606">MRRVIYLALLVFILQSVSQAQSDIWVELNAGVSSVSESNSANSILRYWDGGWKVGGAVSYVVSQDIQLVASVGYSRLRYSGKGPTLAIPDVVGFRMSITGDASHIYEASIGTRLFMSHCFVKPFISIRGGIQYTRVGEIRITTWMEQNPQNTLTTRVYSSSGTSFSKPFAFVGFGVGAPINSSVNVLLEGAFTLTFDGLQPYYLISSIFATLQLNL</sequence>
<dbReference type="EMBL" id="CZVI01000063">
    <property type="protein sequence ID" value="CUS95110.1"/>
    <property type="molecule type" value="Genomic_DNA"/>
</dbReference>
<dbReference type="Proteomes" id="UP000182200">
    <property type="component" value="Unassembled WGS sequence"/>
</dbReference>
<evidence type="ECO:0000313" key="4">
    <source>
        <dbReference type="Proteomes" id="UP000182011"/>
    </source>
</evidence>
<keyword evidence="5" id="KW-1185">Reference proteome</keyword>
<evidence type="ECO:0000313" key="3">
    <source>
        <dbReference type="EMBL" id="CUU03112.1"/>
    </source>
</evidence>
<feature type="chain" id="PRO_5030013173" description="Outer membrane protein beta-barrel domain-containing protein" evidence="1">
    <location>
        <begin position="23"/>
        <end position="216"/>
    </location>
</feature>
<evidence type="ECO:0000313" key="5">
    <source>
        <dbReference type="Proteomes" id="UP000182200"/>
    </source>
</evidence>
<protein>
    <recommendedName>
        <fullName evidence="6">Outer membrane protein beta-barrel domain-containing protein</fullName>
    </recommendedName>
</protein>
<reference evidence="3 4" key="2">
    <citation type="submission" date="2015-11" db="EMBL/GenBank/DDBJ databases">
        <authorList>
            <person name="Zhang Y."/>
            <person name="Guo Z."/>
        </authorList>
    </citation>
    <scope>NUCLEOTIDE SEQUENCE [LARGE SCALE GENOMIC DNA]</scope>
    <source>
        <strain evidence="3">JGI-4</strain>
    </source>
</reference>
<evidence type="ECO:0008006" key="6">
    <source>
        <dbReference type="Google" id="ProtNLM"/>
    </source>
</evidence>
<reference evidence="2 5" key="1">
    <citation type="submission" date="2015-11" db="EMBL/GenBank/DDBJ databases">
        <authorList>
            <person name="Varghese N."/>
        </authorList>
    </citation>
    <scope>NUCLEOTIDE SEQUENCE [LARGE SCALE GENOMIC DNA]</scope>
    <source>
        <strain evidence="2 5">JGI-8</strain>
    </source>
</reference>
<evidence type="ECO:0000313" key="2">
    <source>
        <dbReference type="EMBL" id="CUS95110.1"/>
    </source>
</evidence>
<proteinExistence type="predicted"/>